<feature type="domain" description="Beta-lactamase-related" evidence="3">
    <location>
        <begin position="87"/>
        <end position="364"/>
    </location>
</feature>
<dbReference type="InterPro" id="IPR050789">
    <property type="entry name" value="Diverse_Enzym_Activities"/>
</dbReference>
<gene>
    <name evidence="4" type="ORF">G7071_16360</name>
</gene>
<sequence length="391" mass="42022">MHRLRLSSKALAVVGTALSTAALVSCAALPGVAPGPPAEKSVSSERLELPTPGVDGWSTAAPAKLGFRAGRLEELARHAKSTGSTCYAVLRRGQLARDWNWNQPRETPREVFSVTKSVASALVGIAAADGDLELDDKVARYVPQWRGTASSGVTIRNLLANDSGRFWSSDSDYSRMVQARDRTRYAVGLDQQHPPGTAWAYNNAAIQVLDRVLAKATGQPTDEFAEEQLFEPLGMSHTRLTRDASGRSTNVFFGMQTTCLDIARFGQLFLDKGVVDGRRLLPRRFVTASVGRSSTPLNAAYGYLWWLNRPGELRGALDAVDPTGQPVEPRDGTLVPGAPSSLYAALGLGGQTLMVDPRSRTIVVRIGALSFDETPDYGLADAAEVVTSALR</sequence>
<dbReference type="AlphaFoldDB" id="A0A6G7YJ52"/>
<evidence type="ECO:0000313" key="5">
    <source>
        <dbReference type="Proteomes" id="UP000502035"/>
    </source>
</evidence>
<dbReference type="InterPro" id="IPR012338">
    <property type="entry name" value="Beta-lactam/transpept-like"/>
</dbReference>
<dbReference type="Proteomes" id="UP000502035">
    <property type="component" value="Chromosome"/>
</dbReference>
<evidence type="ECO:0000256" key="1">
    <source>
        <dbReference type="SAM" id="MobiDB-lite"/>
    </source>
</evidence>
<feature type="chain" id="PRO_5026024627" evidence="2">
    <location>
        <begin position="28"/>
        <end position="391"/>
    </location>
</feature>
<dbReference type="PANTHER" id="PTHR43283:SF7">
    <property type="entry name" value="BETA-LACTAMASE-RELATED DOMAIN-CONTAINING PROTEIN"/>
    <property type="match status" value="1"/>
</dbReference>
<dbReference type="RefSeq" id="WP_166320446.1">
    <property type="nucleotide sequence ID" value="NZ_CP049866.1"/>
</dbReference>
<keyword evidence="2" id="KW-0732">Signal</keyword>
<accession>A0A6G7YJ52</accession>
<protein>
    <submittedName>
        <fullName evidence="4">Beta-lactamase family protein</fullName>
    </submittedName>
</protein>
<dbReference type="EMBL" id="CP049866">
    <property type="protein sequence ID" value="QIK76762.1"/>
    <property type="molecule type" value="Genomic_DNA"/>
</dbReference>
<evidence type="ECO:0000313" key="4">
    <source>
        <dbReference type="EMBL" id="QIK76762.1"/>
    </source>
</evidence>
<dbReference type="PROSITE" id="PS51257">
    <property type="entry name" value="PROKAR_LIPOPROTEIN"/>
    <property type="match status" value="1"/>
</dbReference>
<name>A0A6G7YJ52_9ACTN</name>
<reference evidence="4 5" key="1">
    <citation type="submission" date="2020-03" db="EMBL/GenBank/DDBJ databases">
        <title>Nocardioides sp. nov., isolated from fish.</title>
        <authorList>
            <person name="Hyun D.-W."/>
            <person name="Bae J.-W."/>
        </authorList>
    </citation>
    <scope>NUCLEOTIDE SEQUENCE [LARGE SCALE GENOMIC DNA]</scope>
    <source>
        <strain evidence="4 5">HDW12A</strain>
    </source>
</reference>
<organism evidence="4 5">
    <name type="scientific">Nocardioides piscis</name>
    <dbReference type="NCBI Taxonomy" id="2714938"/>
    <lineage>
        <taxon>Bacteria</taxon>
        <taxon>Bacillati</taxon>
        <taxon>Actinomycetota</taxon>
        <taxon>Actinomycetes</taxon>
        <taxon>Propionibacteriales</taxon>
        <taxon>Nocardioidaceae</taxon>
        <taxon>Nocardioides</taxon>
    </lineage>
</organism>
<dbReference type="KEGG" id="npi:G7071_16360"/>
<keyword evidence="5" id="KW-1185">Reference proteome</keyword>
<evidence type="ECO:0000259" key="3">
    <source>
        <dbReference type="Pfam" id="PF00144"/>
    </source>
</evidence>
<evidence type="ECO:0000256" key="2">
    <source>
        <dbReference type="SAM" id="SignalP"/>
    </source>
</evidence>
<dbReference type="InterPro" id="IPR001466">
    <property type="entry name" value="Beta-lactam-related"/>
</dbReference>
<dbReference type="Pfam" id="PF00144">
    <property type="entry name" value="Beta-lactamase"/>
    <property type="match status" value="1"/>
</dbReference>
<feature type="signal peptide" evidence="2">
    <location>
        <begin position="1"/>
        <end position="27"/>
    </location>
</feature>
<dbReference type="PANTHER" id="PTHR43283">
    <property type="entry name" value="BETA-LACTAMASE-RELATED"/>
    <property type="match status" value="1"/>
</dbReference>
<dbReference type="SUPFAM" id="SSF56601">
    <property type="entry name" value="beta-lactamase/transpeptidase-like"/>
    <property type="match status" value="1"/>
</dbReference>
<dbReference type="Gene3D" id="3.40.710.10">
    <property type="entry name" value="DD-peptidase/beta-lactamase superfamily"/>
    <property type="match status" value="1"/>
</dbReference>
<feature type="region of interest" description="Disordered" evidence="1">
    <location>
        <begin position="34"/>
        <end position="53"/>
    </location>
</feature>
<proteinExistence type="predicted"/>